<organism evidence="2 3">
    <name type="scientific">Sphingomonas telluris</name>
    <dbReference type="NCBI Taxonomy" id="2907998"/>
    <lineage>
        <taxon>Bacteria</taxon>
        <taxon>Pseudomonadati</taxon>
        <taxon>Pseudomonadota</taxon>
        <taxon>Alphaproteobacteria</taxon>
        <taxon>Sphingomonadales</taxon>
        <taxon>Sphingomonadaceae</taxon>
        <taxon>Sphingomonas</taxon>
    </lineage>
</organism>
<name>A0ABS9VJL0_9SPHN</name>
<evidence type="ECO:0000313" key="3">
    <source>
        <dbReference type="Proteomes" id="UP001203058"/>
    </source>
</evidence>
<gene>
    <name evidence="2" type="ORF">LZ016_00395</name>
</gene>
<feature type="region of interest" description="Disordered" evidence="1">
    <location>
        <begin position="1"/>
        <end position="33"/>
    </location>
</feature>
<evidence type="ECO:0000313" key="2">
    <source>
        <dbReference type="EMBL" id="MCH8614567.1"/>
    </source>
</evidence>
<protein>
    <submittedName>
        <fullName evidence="2">DUF6481 family protein</fullName>
    </submittedName>
</protein>
<sequence>MASFKEPSFQDRVASASKAKQKALDQFRTRPPVDPALLATQRQAREMREMSLERERAAKAKEKAAAKAEKASIKAAELAAAEAAVALKAARLKPSTPEEMKAARDARYAARKARK</sequence>
<dbReference type="Proteomes" id="UP001203058">
    <property type="component" value="Unassembled WGS sequence"/>
</dbReference>
<dbReference type="InterPro" id="IPR045510">
    <property type="entry name" value="DUF6481"/>
</dbReference>
<feature type="region of interest" description="Disordered" evidence="1">
    <location>
        <begin position="94"/>
        <end position="115"/>
    </location>
</feature>
<keyword evidence="3" id="KW-1185">Reference proteome</keyword>
<comment type="caution">
    <text evidence="2">The sequence shown here is derived from an EMBL/GenBank/DDBJ whole genome shotgun (WGS) entry which is preliminary data.</text>
</comment>
<accession>A0ABS9VJL0</accession>
<dbReference type="EMBL" id="JAKZHW010000001">
    <property type="protein sequence ID" value="MCH8614567.1"/>
    <property type="molecule type" value="Genomic_DNA"/>
</dbReference>
<evidence type="ECO:0000256" key="1">
    <source>
        <dbReference type="SAM" id="MobiDB-lite"/>
    </source>
</evidence>
<feature type="compositionally biased region" description="Basic and acidic residues" evidence="1">
    <location>
        <begin position="96"/>
        <end position="108"/>
    </location>
</feature>
<proteinExistence type="predicted"/>
<dbReference type="RefSeq" id="WP_241444794.1">
    <property type="nucleotide sequence ID" value="NZ_JAKZHW010000001.1"/>
</dbReference>
<dbReference type="Pfam" id="PF20089">
    <property type="entry name" value="DUF6481"/>
    <property type="match status" value="1"/>
</dbReference>
<reference evidence="2 3" key="1">
    <citation type="submission" date="2022-03" db="EMBL/GenBank/DDBJ databases">
        <authorList>
            <person name="Jo J.-H."/>
            <person name="Im W.-T."/>
        </authorList>
    </citation>
    <scope>NUCLEOTIDE SEQUENCE [LARGE SCALE GENOMIC DNA]</scope>
    <source>
        <strain evidence="2 3">SM33</strain>
    </source>
</reference>